<feature type="domain" description="VWFA" evidence="3">
    <location>
        <begin position="96"/>
        <end position="168"/>
    </location>
</feature>
<evidence type="ECO:0008006" key="6">
    <source>
        <dbReference type="Google" id="ProtNLM"/>
    </source>
</evidence>
<dbReference type="Proteomes" id="UP000263642">
    <property type="component" value="Unassembled WGS sequence"/>
</dbReference>
<evidence type="ECO:0000313" key="4">
    <source>
        <dbReference type="EMBL" id="HCO24792.1"/>
    </source>
</evidence>
<proteinExistence type="predicted"/>
<gene>
    <name evidence="4" type="ORF">DIT97_17850</name>
</gene>
<evidence type="ECO:0000313" key="5">
    <source>
        <dbReference type="Proteomes" id="UP000263642"/>
    </source>
</evidence>
<keyword evidence="1" id="KW-0812">Transmembrane</keyword>
<dbReference type="AlphaFoldDB" id="A0A3D3R9N3"/>
<comment type="caution">
    <text evidence="4">The sequence shown here is derived from an EMBL/GenBank/DDBJ whole genome shotgun (WGS) entry which is preliminary data.</text>
</comment>
<keyword evidence="1" id="KW-1133">Transmembrane helix</keyword>
<dbReference type="SUPFAM" id="SSF53300">
    <property type="entry name" value="vWA-like"/>
    <property type="match status" value="1"/>
</dbReference>
<evidence type="ECO:0000256" key="1">
    <source>
        <dbReference type="SAM" id="Phobius"/>
    </source>
</evidence>
<organism evidence="4 5">
    <name type="scientific">Gimesia maris</name>
    <dbReference type="NCBI Taxonomy" id="122"/>
    <lineage>
        <taxon>Bacteria</taxon>
        <taxon>Pseudomonadati</taxon>
        <taxon>Planctomycetota</taxon>
        <taxon>Planctomycetia</taxon>
        <taxon>Planctomycetales</taxon>
        <taxon>Planctomycetaceae</taxon>
        <taxon>Gimesia</taxon>
    </lineage>
</organism>
<dbReference type="Gene3D" id="3.40.50.410">
    <property type="entry name" value="von Willebrand factor, type A domain"/>
    <property type="match status" value="1"/>
</dbReference>
<dbReference type="PANTHER" id="PTHR37464">
    <property type="entry name" value="BLL2463 PROTEIN"/>
    <property type="match status" value="1"/>
</dbReference>
<name>A0A3D3R9N3_9PLAN</name>
<dbReference type="PANTHER" id="PTHR37464:SF1">
    <property type="entry name" value="BLL2463 PROTEIN"/>
    <property type="match status" value="1"/>
</dbReference>
<reference evidence="4 5" key="1">
    <citation type="journal article" date="2018" name="Nat. Biotechnol.">
        <title>A standardized bacterial taxonomy based on genome phylogeny substantially revises the tree of life.</title>
        <authorList>
            <person name="Parks D.H."/>
            <person name="Chuvochina M."/>
            <person name="Waite D.W."/>
            <person name="Rinke C."/>
            <person name="Skarshewski A."/>
            <person name="Chaumeil P.A."/>
            <person name="Hugenholtz P."/>
        </authorList>
    </citation>
    <scope>NUCLEOTIDE SEQUENCE [LARGE SCALE GENOMIC DNA]</scope>
    <source>
        <strain evidence="4">UBA9375</strain>
    </source>
</reference>
<dbReference type="Pfam" id="PF07584">
    <property type="entry name" value="BatA"/>
    <property type="match status" value="1"/>
</dbReference>
<accession>A0A3D3R9N3</accession>
<keyword evidence="1" id="KW-0472">Membrane</keyword>
<sequence length="171" mass="19110">MQFLAPLLLTGTVLATAPIIIHLLNRRRFIRVDWAPMEYLKLTLKTNKRRLKLEQWLLLAIRTLAVLALFLAVARPISSGTNLAGFLSVEGRASRVIVIDDSLSMAYRKTDQSAFERAQNATRQVLNQLGPQDSVSVVLASNPAAPLVRMSHLDESERKKLVSRVNELSHS</sequence>
<protein>
    <recommendedName>
        <fullName evidence="6">VWFA domain-containing protein</fullName>
    </recommendedName>
</protein>
<feature type="domain" description="Aerotolerance regulator N-terminal" evidence="2">
    <location>
        <begin position="1"/>
        <end position="76"/>
    </location>
</feature>
<feature type="transmembrane region" description="Helical" evidence="1">
    <location>
        <begin position="56"/>
        <end position="74"/>
    </location>
</feature>
<feature type="transmembrane region" description="Helical" evidence="1">
    <location>
        <begin position="6"/>
        <end position="24"/>
    </location>
</feature>
<dbReference type="NCBIfam" id="TIGR02226">
    <property type="entry name" value="two_anch"/>
    <property type="match status" value="1"/>
</dbReference>
<evidence type="ECO:0000259" key="2">
    <source>
        <dbReference type="Pfam" id="PF07584"/>
    </source>
</evidence>
<dbReference type="InterPro" id="IPR036465">
    <property type="entry name" value="vWFA_dom_sf"/>
</dbReference>
<dbReference type="InterPro" id="IPR011933">
    <property type="entry name" value="Double_TM_dom"/>
</dbReference>
<dbReference type="EMBL" id="DQAY01000108">
    <property type="protein sequence ID" value="HCO24792.1"/>
    <property type="molecule type" value="Genomic_DNA"/>
</dbReference>
<feature type="non-terminal residue" evidence="4">
    <location>
        <position position="171"/>
    </location>
</feature>
<evidence type="ECO:0000259" key="3">
    <source>
        <dbReference type="Pfam" id="PF13519"/>
    </source>
</evidence>
<dbReference type="InterPro" id="IPR002035">
    <property type="entry name" value="VWF_A"/>
</dbReference>
<dbReference type="Pfam" id="PF13519">
    <property type="entry name" value="VWA_2"/>
    <property type="match status" value="1"/>
</dbReference>
<dbReference type="InterPro" id="IPR024163">
    <property type="entry name" value="Aerotolerance_reg_N"/>
</dbReference>